<dbReference type="EMBL" id="CYZE01000025">
    <property type="protein sequence ID" value="CUP33358.1"/>
    <property type="molecule type" value="Genomic_DNA"/>
</dbReference>
<dbReference type="PANTHER" id="PTHR43736:SF4">
    <property type="entry name" value="SLR1690 PROTEIN"/>
    <property type="match status" value="1"/>
</dbReference>
<dbReference type="InterPro" id="IPR000086">
    <property type="entry name" value="NUDIX_hydrolase_dom"/>
</dbReference>
<proteinExistence type="inferred from homology"/>
<dbReference type="Pfam" id="PF00293">
    <property type="entry name" value="NUDIX"/>
    <property type="match status" value="1"/>
</dbReference>
<dbReference type="AlphaFoldDB" id="A0A174MGA2"/>
<dbReference type="OrthoDB" id="9786141at2"/>
<evidence type="ECO:0000259" key="3">
    <source>
        <dbReference type="PROSITE" id="PS51462"/>
    </source>
</evidence>
<dbReference type="Proteomes" id="UP000095651">
    <property type="component" value="Unassembled WGS sequence"/>
</dbReference>
<evidence type="ECO:0000313" key="6">
    <source>
        <dbReference type="EMBL" id="RGJ08505.1"/>
    </source>
</evidence>
<comment type="similarity">
    <text evidence="2">Belongs to the Nudix hydrolase family.</text>
</comment>
<dbReference type="CDD" id="cd18873">
    <property type="entry name" value="NUDIX_NadM_like"/>
    <property type="match status" value="1"/>
</dbReference>
<evidence type="ECO:0000313" key="9">
    <source>
        <dbReference type="Proteomes" id="UP000263014"/>
    </source>
</evidence>
<dbReference type="InterPro" id="IPR015797">
    <property type="entry name" value="NUDIX_hydrolase-like_dom_sf"/>
</dbReference>
<gene>
    <name evidence="5" type="ORF">DWX31_24705</name>
    <name evidence="6" type="ORF">DXD79_03720</name>
    <name evidence="4" type="ORF">ERS852407_05631</name>
</gene>
<keyword evidence="1 2" id="KW-0378">Hydrolase</keyword>
<evidence type="ECO:0000256" key="2">
    <source>
        <dbReference type="RuleBase" id="RU003476"/>
    </source>
</evidence>
<dbReference type="Gene3D" id="3.90.79.10">
    <property type="entry name" value="Nucleoside Triphosphate Pyrophosphohydrolase"/>
    <property type="match status" value="1"/>
</dbReference>
<dbReference type="RefSeq" id="WP_002600535.1">
    <property type="nucleotide sequence ID" value="NZ_CABIXC010000025.1"/>
</dbReference>
<dbReference type="Proteomes" id="UP000263014">
    <property type="component" value="Unassembled WGS sequence"/>
</dbReference>
<reference evidence="8 9" key="2">
    <citation type="submission" date="2018-08" db="EMBL/GenBank/DDBJ databases">
        <title>A genome reference for cultivated species of the human gut microbiota.</title>
        <authorList>
            <person name="Zou Y."/>
            <person name="Xue W."/>
            <person name="Luo G."/>
        </authorList>
    </citation>
    <scope>NUCLEOTIDE SEQUENCE [LARGE SCALE GENOMIC DNA]</scope>
    <source>
        <strain evidence="5 8">AF19-13AC</strain>
        <strain evidence="6 9">TM09-12</strain>
    </source>
</reference>
<dbReference type="PROSITE" id="PS00893">
    <property type="entry name" value="NUDIX_BOX"/>
    <property type="match status" value="1"/>
</dbReference>
<dbReference type="PANTHER" id="PTHR43736">
    <property type="entry name" value="ADP-RIBOSE PYROPHOSPHATASE"/>
    <property type="match status" value="1"/>
</dbReference>
<dbReference type="PROSITE" id="PS51462">
    <property type="entry name" value="NUDIX"/>
    <property type="match status" value="1"/>
</dbReference>
<reference evidence="4 7" key="1">
    <citation type="submission" date="2015-09" db="EMBL/GenBank/DDBJ databases">
        <authorList>
            <consortium name="Pathogen Informatics"/>
        </authorList>
    </citation>
    <scope>NUCLEOTIDE SEQUENCE [LARGE SCALE GENOMIC DNA]</scope>
    <source>
        <strain evidence="4 7">2789STDY5608850</strain>
    </source>
</reference>
<dbReference type="GO" id="GO:0016787">
    <property type="term" value="F:hydrolase activity"/>
    <property type="evidence" value="ECO:0007669"/>
    <property type="project" value="UniProtKB-KW"/>
</dbReference>
<dbReference type="EMBL" id="QSON01000001">
    <property type="protein sequence ID" value="RGJ08505.1"/>
    <property type="molecule type" value="Genomic_DNA"/>
</dbReference>
<evidence type="ECO:0000313" key="7">
    <source>
        <dbReference type="Proteomes" id="UP000095651"/>
    </source>
</evidence>
<dbReference type="InterPro" id="IPR020084">
    <property type="entry name" value="NUDIX_hydrolase_CS"/>
</dbReference>
<feature type="domain" description="Nudix hydrolase" evidence="3">
    <location>
        <begin position="27"/>
        <end position="163"/>
    </location>
</feature>
<name>A0A174MGA2_9FIRM</name>
<evidence type="ECO:0000256" key="1">
    <source>
        <dbReference type="ARBA" id="ARBA00022801"/>
    </source>
</evidence>
<sequence>MELKNEDGLTEKEFLAQYRPGNYERPSVTVDMLIFAVDPEAEDEDPELLLIRRRNHPCIGQWAMPGGFVNMDESLEEAAARELEEETGITGVCMEQLYTWGSVKRDPRTRIISVSYMAVVPKDELNPVAGDDAKEAVWFQVKKKKLSDLADGATYALTVENEERHIFIGYRITEGYTHMGLMWKKDTHAELLPAIDVNDTEALAFDHAYILNTALDRLEEMQKEYREQLE</sequence>
<organism evidence="4 7">
    <name type="scientific">Hungatella hathewayi</name>
    <dbReference type="NCBI Taxonomy" id="154046"/>
    <lineage>
        <taxon>Bacteria</taxon>
        <taxon>Bacillati</taxon>
        <taxon>Bacillota</taxon>
        <taxon>Clostridia</taxon>
        <taxon>Lachnospirales</taxon>
        <taxon>Lachnospiraceae</taxon>
        <taxon>Hungatella</taxon>
    </lineage>
</organism>
<evidence type="ECO:0000313" key="4">
    <source>
        <dbReference type="EMBL" id="CUP33358.1"/>
    </source>
</evidence>
<dbReference type="InterPro" id="IPR020476">
    <property type="entry name" value="Nudix_hydrolase"/>
</dbReference>
<dbReference type="Proteomes" id="UP000261023">
    <property type="component" value="Unassembled WGS sequence"/>
</dbReference>
<dbReference type="PRINTS" id="PR00502">
    <property type="entry name" value="NUDIXFAMILY"/>
</dbReference>
<dbReference type="EMBL" id="QTJW01000020">
    <property type="protein sequence ID" value="RGD67960.1"/>
    <property type="molecule type" value="Genomic_DNA"/>
</dbReference>
<evidence type="ECO:0000313" key="5">
    <source>
        <dbReference type="EMBL" id="RGD67960.1"/>
    </source>
</evidence>
<dbReference type="SUPFAM" id="SSF55811">
    <property type="entry name" value="Nudix"/>
    <property type="match status" value="1"/>
</dbReference>
<accession>A0A174MGA2</accession>
<evidence type="ECO:0000313" key="8">
    <source>
        <dbReference type="Proteomes" id="UP000261023"/>
    </source>
</evidence>
<protein>
    <submittedName>
        <fullName evidence="4">NUDIX hydrolase</fullName>
    </submittedName>
</protein>